<feature type="domain" description="DUF4143" evidence="2">
    <location>
        <begin position="221"/>
        <end position="386"/>
    </location>
</feature>
<dbReference type="SUPFAM" id="SSF52540">
    <property type="entry name" value="P-loop containing nucleoside triphosphate hydrolases"/>
    <property type="match status" value="1"/>
</dbReference>
<dbReference type="InterPro" id="IPR041682">
    <property type="entry name" value="AAA_14"/>
</dbReference>
<dbReference type="InterPro" id="IPR025420">
    <property type="entry name" value="DUF4143"/>
</dbReference>
<keyword evidence="4" id="KW-1185">Reference proteome</keyword>
<proteinExistence type="predicted"/>
<dbReference type="Pfam" id="PF13173">
    <property type="entry name" value="AAA_14"/>
    <property type="match status" value="1"/>
</dbReference>
<evidence type="ECO:0000313" key="3">
    <source>
        <dbReference type="EMBL" id="GAA0371697.1"/>
    </source>
</evidence>
<dbReference type="GO" id="GO:0005524">
    <property type="term" value="F:ATP binding"/>
    <property type="evidence" value="ECO:0007669"/>
    <property type="project" value="UniProtKB-KW"/>
</dbReference>
<name>A0ABP3HJG4_9ALTE</name>
<keyword evidence="3" id="KW-0547">Nucleotide-binding</keyword>
<dbReference type="EMBL" id="BAAAEI010000024">
    <property type="protein sequence ID" value="GAA0371697.1"/>
    <property type="molecule type" value="Genomic_DNA"/>
</dbReference>
<dbReference type="Gene3D" id="3.40.50.300">
    <property type="entry name" value="P-loop containing nucleotide triphosphate hydrolases"/>
    <property type="match status" value="1"/>
</dbReference>
<keyword evidence="3" id="KW-0067">ATP-binding</keyword>
<dbReference type="PANTHER" id="PTHR33295">
    <property type="entry name" value="ATPASE"/>
    <property type="match status" value="1"/>
</dbReference>
<organism evidence="3 4">
    <name type="scientific">Bowmanella denitrificans</name>
    <dbReference type="NCBI Taxonomy" id="366582"/>
    <lineage>
        <taxon>Bacteria</taxon>
        <taxon>Pseudomonadati</taxon>
        <taxon>Pseudomonadota</taxon>
        <taxon>Gammaproteobacteria</taxon>
        <taxon>Alteromonadales</taxon>
        <taxon>Alteromonadaceae</taxon>
        <taxon>Bowmanella</taxon>
    </lineage>
</organism>
<feature type="domain" description="AAA" evidence="1">
    <location>
        <begin position="18"/>
        <end position="148"/>
    </location>
</feature>
<comment type="caution">
    <text evidence="3">The sequence shown here is derived from an EMBL/GenBank/DDBJ whole genome shotgun (WGS) entry which is preliminary data.</text>
</comment>
<evidence type="ECO:0000259" key="1">
    <source>
        <dbReference type="Pfam" id="PF13173"/>
    </source>
</evidence>
<dbReference type="InterPro" id="IPR027417">
    <property type="entry name" value="P-loop_NTPase"/>
</dbReference>
<sequence>MHRTLLSALLTWKKRTERKPLLIDGARQTGKTYLLQRLLGSQFEHVLRIDFLETPSMAEAFSGSLTPEDVISNIELLTGETFNMNKDLLILDEIGECARAVTALKYFAEKAPQMYVAASGSNIGLLDAFPVGKVEQHNLRPLTFREFLIAADEPAQLKAYDAAVNSTAAHTKLFDQLTDYYFTGGMPEAVAMWFALADKSILERVKAVSDIHANLVSGYLRDFGKYSGKTDASLIEAVFRSVPSQLSSVLDESVKRFRFKDVHQRKSRYQEFEGAISWLEKCRLVLKNYPIDGKPRSPLAAYLKDNKVKLFMFDIGLLNHMLGTSYKEIKQQGCEYKGYIAENFVQQELAAYGIEPSFSWQDARAEIEFIVADHDGHIIPIEVKSGKRTQARSLNSYIEKCQPLKSIKLTGTRGSSPLEQQNIVMPLYYTEHVIRRHLRNG</sequence>
<dbReference type="PANTHER" id="PTHR33295:SF7">
    <property type="entry name" value="ATPASE"/>
    <property type="match status" value="1"/>
</dbReference>
<dbReference type="CDD" id="cd00009">
    <property type="entry name" value="AAA"/>
    <property type="match status" value="1"/>
</dbReference>
<gene>
    <name evidence="3" type="ORF">GCM10009092_40070</name>
</gene>
<dbReference type="Proteomes" id="UP001501757">
    <property type="component" value="Unassembled WGS sequence"/>
</dbReference>
<dbReference type="Pfam" id="PF13635">
    <property type="entry name" value="DUF4143"/>
    <property type="match status" value="1"/>
</dbReference>
<dbReference type="RefSeq" id="WP_343847245.1">
    <property type="nucleotide sequence ID" value="NZ_BAAAEI010000024.1"/>
</dbReference>
<evidence type="ECO:0000313" key="4">
    <source>
        <dbReference type="Proteomes" id="UP001501757"/>
    </source>
</evidence>
<evidence type="ECO:0000259" key="2">
    <source>
        <dbReference type="Pfam" id="PF13635"/>
    </source>
</evidence>
<reference evidence="4" key="1">
    <citation type="journal article" date="2019" name="Int. J. Syst. Evol. Microbiol.">
        <title>The Global Catalogue of Microorganisms (GCM) 10K type strain sequencing project: providing services to taxonomists for standard genome sequencing and annotation.</title>
        <authorList>
            <consortium name="The Broad Institute Genomics Platform"/>
            <consortium name="The Broad Institute Genome Sequencing Center for Infectious Disease"/>
            <person name="Wu L."/>
            <person name="Ma J."/>
        </authorList>
    </citation>
    <scope>NUCLEOTIDE SEQUENCE [LARGE SCALE GENOMIC DNA]</scope>
    <source>
        <strain evidence="4">JCM 13378</strain>
    </source>
</reference>
<protein>
    <submittedName>
        <fullName evidence="3">ATP-binding protein</fullName>
    </submittedName>
</protein>
<accession>A0ABP3HJG4</accession>